<evidence type="ECO:0000256" key="3">
    <source>
        <dbReference type="SAM" id="Phobius"/>
    </source>
</evidence>
<comment type="cofactor">
    <cofactor evidence="1">
        <name>a divalent metal cation</name>
        <dbReference type="ChEBI" id="CHEBI:60240"/>
    </cofactor>
</comment>
<evidence type="ECO:0000256" key="2">
    <source>
        <dbReference type="ARBA" id="ARBA00022723"/>
    </source>
</evidence>
<keyword evidence="3" id="KW-0472">Membrane</keyword>
<gene>
    <name evidence="5" type="ORF">Q0590_25545</name>
</gene>
<evidence type="ECO:0000256" key="1">
    <source>
        <dbReference type="ARBA" id="ARBA00001968"/>
    </source>
</evidence>
<dbReference type="RefSeq" id="WP_302040471.1">
    <property type="nucleotide sequence ID" value="NZ_JAUKPO010000021.1"/>
</dbReference>
<reference evidence="5" key="1">
    <citation type="submission" date="2023-07" db="EMBL/GenBank/DDBJ databases">
        <title>The genome sequence of Rhodocytophaga aerolata KACC 12507.</title>
        <authorList>
            <person name="Zhang X."/>
        </authorList>
    </citation>
    <scope>NUCLEOTIDE SEQUENCE</scope>
    <source>
        <strain evidence="5">KACC 12507</strain>
    </source>
</reference>
<sequence length="229" mass="25980">MENAALTAFFTTESLSWQGTYYHFREWVKDGSWSKVWIAILSAHKDKLDLSSMQLDGSHTPCKQGGEAVGYQARKKTKTTNSLFLADNQGNMLACASPQEGNHHDLFDIQTLFEELCGILTQAGINLKGLFLNADAGFDSQQLKLCKEKHIEANIALNSRNGVPQTQEYVYFDEELYKCRTVIEHANAWMDSFKALLVRFEKKATTWVALLLLAFSIRFLRKINQKSKS</sequence>
<evidence type="ECO:0000313" key="6">
    <source>
        <dbReference type="Proteomes" id="UP001168528"/>
    </source>
</evidence>
<organism evidence="5 6">
    <name type="scientific">Rhodocytophaga aerolata</name>
    <dbReference type="NCBI Taxonomy" id="455078"/>
    <lineage>
        <taxon>Bacteria</taxon>
        <taxon>Pseudomonadati</taxon>
        <taxon>Bacteroidota</taxon>
        <taxon>Cytophagia</taxon>
        <taxon>Cytophagales</taxon>
        <taxon>Rhodocytophagaceae</taxon>
        <taxon>Rhodocytophaga</taxon>
    </lineage>
</organism>
<dbReference type="PANTHER" id="PTHR30007">
    <property type="entry name" value="PHP DOMAIN PROTEIN"/>
    <property type="match status" value="1"/>
</dbReference>
<evidence type="ECO:0000313" key="5">
    <source>
        <dbReference type="EMBL" id="MDO1449667.1"/>
    </source>
</evidence>
<accession>A0ABT8RG26</accession>
<proteinExistence type="predicted"/>
<feature type="transmembrane region" description="Helical" evidence="3">
    <location>
        <begin position="204"/>
        <end position="220"/>
    </location>
</feature>
<dbReference type="InterPro" id="IPR027806">
    <property type="entry name" value="HARBI1_dom"/>
</dbReference>
<dbReference type="Pfam" id="PF13359">
    <property type="entry name" value="DDE_Tnp_4"/>
    <property type="match status" value="1"/>
</dbReference>
<keyword evidence="6" id="KW-1185">Reference proteome</keyword>
<evidence type="ECO:0000259" key="4">
    <source>
        <dbReference type="Pfam" id="PF13359"/>
    </source>
</evidence>
<name>A0ABT8RG26_9BACT</name>
<keyword evidence="3" id="KW-0812">Transmembrane</keyword>
<dbReference type="PANTHER" id="PTHR30007:SF0">
    <property type="entry name" value="TRANSPOSASE"/>
    <property type="match status" value="1"/>
</dbReference>
<protein>
    <submittedName>
        <fullName evidence="5">Transposase family protein</fullName>
    </submittedName>
</protein>
<dbReference type="EMBL" id="JAUKPO010000021">
    <property type="protein sequence ID" value="MDO1449667.1"/>
    <property type="molecule type" value="Genomic_DNA"/>
</dbReference>
<comment type="caution">
    <text evidence="5">The sequence shown here is derived from an EMBL/GenBank/DDBJ whole genome shotgun (WGS) entry which is preliminary data.</text>
</comment>
<dbReference type="Proteomes" id="UP001168528">
    <property type="component" value="Unassembled WGS sequence"/>
</dbReference>
<feature type="domain" description="DDE Tnp4" evidence="4">
    <location>
        <begin position="55"/>
        <end position="204"/>
    </location>
</feature>
<keyword evidence="2" id="KW-0479">Metal-binding</keyword>
<keyword evidence="3" id="KW-1133">Transmembrane helix</keyword>